<dbReference type="RefSeq" id="WP_276572423.1">
    <property type="nucleotide sequence ID" value="NZ_AP024238.1"/>
</dbReference>
<dbReference type="EMBL" id="AP024238">
    <property type="protein sequence ID" value="BCO27346.1"/>
    <property type="molecule type" value="Genomic_DNA"/>
</dbReference>
<evidence type="ECO:0000256" key="1">
    <source>
        <dbReference type="ARBA" id="ARBA00007274"/>
    </source>
</evidence>
<dbReference type="PANTHER" id="PTHR42811">
    <property type="entry name" value="SERINE ACETYLTRANSFERASE"/>
    <property type="match status" value="1"/>
</dbReference>
<keyword evidence="6" id="KW-1185">Reference proteome</keyword>
<evidence type="ECO:0000313" key="6">
    <source>
        <dbReference type="Proteomes" id="UP000824366"/>
    </source>
</evidence>
<accession>A0ABN6D942</accession>
<evidence type="ECO:0000313" key="5">
    <source>
        <dbReference type="EMBL" id="BCO27346.1"/>
    </source>
</evidence>
<keyword evidence="2" id="KW-0808">Transferase</keyword>
<dbReference type="Gene3D" id="2.160.10.10">
    <property type="entry name" value="Hexapeptide repeat proteins"/>
    <property type="match status" value="1"/>
</dbReference>
<protein>
    <submittedName>
        <fullName evidence="5">2,3,4,5-tetrahydropyridine-2,6-dicarboxylate N-acetyltransferase</fullName>
    </submittedName>
</protein>
<proteinExistence type="inferred from homology"/>
<evidence type="ECO:0000256" key="4">
    <source>
        <dbReference type="ARBA" id="ARBA00023315"/>
    </source>
</evidence>
<organism evidence="5 6">
    <name type="scientific">Rhodoferax lithotrophicus</name>
    <dbReference type="NCBI Taxonomy" id="2798804"/>
    <lineage>
        <taxon>Bacteria</taxon>
        <taxon>Pseudomonadati</taxon>
        <taxon>Pseudomonadota</taxon>
        <taxon>Betaproteobacteria</taxon>
        <taxon>Burkholderiales</taxon>
        <taxon>Comamonadaceae</taxon>
        <taxon>Rhodoferax</taxon>
    </lineage>
</organism>
<evidence type="ECO:0000256" key="2">
    <source>
        <dbReference type="ARBA" id="ARBA00022679"/>
    </source>
</evidence>
<sequence>MSKKMTVPNSRVGFHLSFFQDWRANKGNIKGQLIMLAFRVANFFSYLPRPFRLLGYPYVILYRVAVEWILCVELPWKLNVGSGLRLYHGQALVVSDRAVIGRNCILRHSTTIGVARTFADYGGAAPIIGDDVDIGSNVVILGEITIGDRAVIGAGSVVIKNVEPGRIVVGNPARVIRVIPKVDLN</sequence>
<gene>
    <name evidence="5" type="ORF">MIZ03_2234</name>
</gene>
<dbReference type="InterPro" id="IPR045304">
    <property type="entry name" value="LbH_SAT"/>
</dbReference>
<dbReference type="InterPro" id="IPR011004">
    <property type="entry name" value="Trimer_LpxA-like_sf"/>
</dbReference>
<dbReference type="InterPro" id="IPR001451">
    <property type="entry name" value="Hexapep"/>
</dbReference>
<reference evidence="5 6" key="1">
    <citation type="journal article" date="2021" name="Microbiol. Spectr.">
        <title>A Single Bacterium Capable of Oxidation and Reduction of Iron at Circumneutral pH.</title>
        <authorList>
            <person name="Kato S."/>
            <person name="Ohkuma M."/>
        </authorList>
    </citation>
    <scope>NUCLEOTIDE SEQUENCE [LARGE SCALE GENOMIC DNA]</scope>
    <source>
        <strain evidence="5 6">MIZ03</strain>
    </source>
</reference>
<keyword evidence="4" id="KW-0012">Acyltransferase</keyword>
<evidence type="ECO:0000256" key="3">
    <source>
        <dbReference type="ARBA" id="ARBA00022737"/>
    </source>
</evidence>
<dbReference type="SUPFAM" id="SSF51161">
    <property type="entry name" value="Trimeric LpxA-like enzymes"/>
    <property type="match status" value="1"/>
</dbReference>
<dbReference type="Pfam" id="PF00132">
    <property type="entry name" value="Hexapep"/>
    <property type="match status" value="1"/>
</dbReference>
<name>A0ABN6D942_9BURK</name>
<dbReference type="InterPro" id="IPR018357">
    <property type="entry name" value="Hexapep_transf_CS"/>
</dbReference>
<dbReference type="Proteomes" id="UP000824366">
    <property type="component" value="Chromosome"/>
</dbReference>
<comment type="similarity">
    <text evidence="1">Belongs to the transferase hexapeptide repeat family.</text>
</comment>
<dbReference type="CDD" id="cd03354">
    <property type="entry name" value="LbH_SAT"/>
    <property type="match status" value="1"/>
</dbReference>
<dbReference type="PROSITE" id="PS00101">
    <property type="entry name" value="HEXAPEP_TRANSFERASES"/>
    <property type="match status" value="1"/>
</dbReference>
<keyword evidence="3" id="KW-0677">Repeat</keyword>